<proteinExistence type="predicted"/>
<name>A0A078KWI8_9GAMM</name>
<accession>A0A078KWI8</accession>
<protein>
    <submittedName>
        <fullName evidence="1">Uncharacterized protein</fullName>
    </submittedName>
</protein>
<dbReference type="EMBL" id="CCSB01000001">
    <property type="protein sequence ID" value="CDZ76063.1"/>
    <property type="molecule type" value="Genomic_DNA"/>
</dbReference>
<evidence type="ECO:0000313" key="1">
    <source>
        <dbReference type="EMBL" id="CDZ76063.1"/>
    </source>
</evidence>
<keyword evidence="2" id="KW-1185">Reference proteome</keyword>
<dbReference type="Proteomes" id="UP000044071">
    <property type="component" value="Unassembled WGS sequence"/>
</dbReference>
<evidence type="ECO:0000313" key="2">
    <source>
        <dbReference type="Proteomes" id="UP000044071"/>
    </source>
</evidence>
<sequence>MFQWRQVSVFMRLFDNVLYSLQKSSKIKSAKLAVYSIITIFFSYPHLVKSFRDIFLFAKSVGRNVFFNSSSNFIATHSSEPTISITPSESDSALATSASYSGESFVV</sequence>
<dbReference type="STRING" id="1034943.BN59_00327"/>
<gene>
    <name evidence="1" type="ORF">BN59_00327</name>
</gene>
<dbReference type="AlphaFoldDB" id="A0A078KWI8"/>
<reference evidence="1 2" key="1">
    <citation type="submission" date="2014-06" db="EMBL/GenBank/DDBJ databases">
        <authorList>
            <person name="Urmite Genomes Urmite Genomes"/>
        </authorList>
    </citation>
    <scope>NUCLEOTIDE SEQUENCE [LARGE SCALE GENOMIC DNA]</scope>
</reference>
<organism evidence="1 2">
    <name type="scientific">Legionella massiliensis</name>
    <dbReference type="NCBI Taxonomy" id="1034943"/>
    <lineage>
        <taxon>Bacteria</taxon>
        <taxon>Pseudomonadati</taxon>
        <taxon>Pseudomonadota</taxon>
        <taxon>Gammaproteobacteria</taxon>
        <taxon>Legionellales</taxon>
        <taxon>Legionellaceae</taxon>
        <taxon>Legionella</taxon>
    </lineage>
</organism>